<comment type="cofactor">
    <cofactor evidence="1">
        <name>Zn(2+)</name>
        <dbReference type="ChEBI" id="CHEBI:29105"/>
    </cofactor>
</comment>
<evidence type="ECO:0000256" key="7">
    <source>
        <dbReference type="PIRNR" id="PIRNR001123"/>
    </source>
</evidence>
<comment type="cofactor">
    <cofactor evidence="9">
        <name>a divalent metal cation</name>
        <dbReference type="ChEBI" id="CHEBI:60240"/>
    </cofactor>
    <text evidence="9">Binds 2 divalent metal cations per subunit.</text>
</comment>
<dbReference type="Proteomes" id="UP000178602">
    <property type="component" value="Unassembled WGS sequence"/>
</dbReference>
<feature type="binding site" evidence="9">
    <location>
        <position position="162"/>
    </location>
    <ligand>
        <name>Zn(2+)</name>
        <dbReference type="ChEBI" id="CHEBI:29105"/>
        <label>1</label>
    </ligand>
</feature>
<keyword evidence="5" id="KW-0862">Zinc</keyword>
<dbReference type="InterPro" id="IPR001261">
    <property type="entry name" value="ArgE/DapE_CS"/>
</dbReference>
<feature type="active site" description="Proton acceptor" evidence="8">
    <location>
        <position position="138"/>
    </location>
</feature>
<dbReference type="InterPro" id="IPR036264">
    <property type="entry name" value="Bact_exopeptidase_dim_dom"/>
</dbReference>
<feature type="domain" description="Peptidase M20 dimerisation" evidence="10">
    <location>
        <begin position="180"/>
        <end position="271"/>
    </location>
</feature>
<dbReference type="GO" id="GO:0004177">
    <property type="term" value="F:aminopeptidase activity"/>
    <property type="evidence" value="ECO:0007669"/>
    <property type="project" value="UniProtKB-UniRule"/>
</dbReference>
<dbReference type="PIRSF" id="PIRSF001123">
    <property type="entry name" value="PepA_GA"/>
    <property type="match status" value="1"/>
</dbReference>
<dbReference type="GO" id="GO:0046872">
    <property type="term" value="F:metal ion binding"/>
    <property type="evidence" value="ECO:0007669"/>
    <property type="project" value="UniProtKB-UniRule"/>
</dbReference>
<sequence length="370" mass="39494">MIDQRRLVKTFKQLVTIDSLSLKEGAIMRFLKKELAGLGWRAAFTGRPAGGEVGSLVFLVPGFKSKGPRLLLNAHVDTVVPGKGIKPIEKGGYITSDGSTILGADNKAGVAVILEILRIIKEKKLSHPPLQVLFTVAEEIGLVGAAALPPSAVKADFGLVLDGGEIDKVVCRAPNQYNFVARVYGRAAHAGIHPEEGINAIKAASAAIAKMKLGRIDQETTANIGMIHGGVATNIIPDEVEIRGEARSHRLAKVKKQIGQMEKTLQNECRRHGAVCKIRFARIYESFNIAETSPLMEKAIAGMKASGIRPKIAGTGGGSDANIFNALGVPSLIIGVGADNVHTTKERLAVRDLVRGAEIVLSIIKEFNRD</sequence>
<evidence type="ECO:0000256" key="4">
    <source>
        <dbReference type="ARBA" id="ARBA00022801"/>
    </source>
</evidence>
<evidence type="ECO:0000256" key="9">
    <source>
        <dbReference type="PIRSR" id="PIRSR001123-2"/>
    </source>
</evidence>
<dbReference type="PANTHER" id="PTHR42994:SF2">
    <property type="entry name" value="PEPTIDASE"/>
    <property type="match status" value="1"/>
</dbReference>
<name>A0A1F4T7Q3_UNCSA</name>
<dbReference type="InterPro" id="IPR011650">
    <property type="entry name" value="Peptidase_M20_dimer"/>
</dbReference>
<gene>
    <name evidence="11" type="ORF">A3K49_07600</name>
</gene>
<dbReference type="InterPro" id="IPR002933">
    <property type="entry name" value="Peptidase_M20"/>
</dbReference>
<feature type="binding site" evidence="9">
    <location>
        <position position="105"/>
    </location>
    <ligand>
        <name>Zn(2+)</name>
        <dbReference type="ChEBI" id="CHEBI:29105"/>
        <label>2</label>
    </ligand>
</feature>
<comment type="caution">
    <text evidence="11">The sequence shown here is derived from an EMBL/GenBank/DDBJ whole genome shotgun (WGS) entry which is preliminary data.</text>
</comment>
<dbReference type="NCBIfam" id="TIGR01883">
    <property type="entry name" value="PepT-like"/>
    <property type="match status" value="1"/>
</dbReference>
<dbReference type="GO" id="GO:0008237">
    <property type="term" value="F:metallopeptidase activity"/>
    <property type="evidence" value="ECO:0007669"/>
    <property type="project" value="UniProtKB-KW"/>
</dbReference>
<dbReference type="GO" id="GO:0006508">
    <property type="term" value="P:proteolysis"/>
    <property type="evidence" value="ECO:0007669"/>
    <property type="project" value="UniProtKB-KW"/>
</dbReference>
<dbReference type="InterPro" id="IPR008007">
    <property type="entry name" value="Peptidase_M42"/>
</dbReference>
<dbReference type="Gene3D" id="3.30.70.360">
    <property type="match status" value="1"/>
</dbReference>
<evidence type="ECO:0000256" key="5">
    <source>
        <dbReference type="ARBA" id="ARBA00022833"/>
    </source>
</evidence>
<dbReference type="SUPFAM" id="SSF53187">
    <property type="entry name" value="Zn-dependent exopeptidases"/>
    <property type="match status" value="1"/>
</dbReference>
<dbReference type="Gene3D" id="3.40.630.10">
    <property type="entry name" value="Zn peptidases"/>
    <property type="match status" value="1"/>
</dbReference>
<feature type="binding site" evidence="9">
    <location>
        <position position="139"/>
    </location>
    <ligand>
        <name>Zn(2+)</name>
        <dbReference type="ChEBI" id="CHEBI:29105"/>
        <label>2</label>
    </ligand>
</feature>
<evidence type="ECO:0000256" key="3">
    <source>
        <dbReference type="ARBA" id="ARBA00022723"/>
    </source>
</evidence>
<dbReference type="InterPro" id="IPR010162">
    <property type="entry name" value="PepT-like"/>
</dbReference>
<dbReference type="SUPFAM" id="SSF55031">
    <property type="entry name" value="Bacterial exopeptidase dimerisation domain"/>
    <property type="match status" value="1"/>
</dbReference>
<protein>
    <recommendedName>
        <fullName evidence="10">Peptidase M20 dimerisation domain-containing protein</fullName>
    </recommendedName>
</protein>
<dbReference type="EMBL" id="MEUG01000001">
    <property type="protein sequence ID" value="OGC28792.1"/>
    <property type="molecule type" value="Genomic_DNA"/>
</dbReference>
<evidence type="ECO:0000313" key="12">
    <source>
        <dbReference type="Proteomes" id="UP000178602"/>
    </source>
</evidence>
<dbReference type="AlphaFoldDB" id="A0A1F4T7Q3"/>
<evidence type="ECO:0000256" key="6">
    <source>
        <dbReference type="ARBA" id="ARBA00023049"/>
    </source>
</evidence>
<keyword evidence="2" id="KW-0645">Protease</keyword>
<comment type="similarity">
    <text evidence="7">Belongs to the peptidase M42 family.</text>
</comment>
<keyword evidence="4" id="KW-0378">Hydrolase</keyword>
<evidence type="ECO:0000313" key="11">
    <source>
        <dbReference type="EMBL" id="OGC28792.1"/>
    </source>
</evidence>
<evidence type="ECO:0000256" key="2">
    <source>
        <dbReference type="ARBA" id="ARBA00022670"/>
    </source>
</evidence>
<dbReference type="PROSITE" id="PS00758">
    <property type="entry name" value="ARGE_DAPE_CPG2_1"/>
    <property type="match status" value="1"/>
</dbReference>
<keyword evidence="6" id="KW-0482">Metalloprotease</keyword>
<evidence type="ECO:0000256" key="1">
    <source>
        <dbReference type="ARBA" id="ARBA00001947"/>
    </source>
</evidence>
<evidence type="ECO:0000259" key="10">
    <source>
        <dbReference type="Pfam" id="PF07687"/>
    </source>
</evidence>
<keyword evidence="3 9" id="KW-0479">Metal-binding</keyword>
<feature type="binding site" evidence="9">
    <location>
        <position position="105"/>
    </location>
    <ligand>
        <name>Zn(2+)</name>
        <dbReference type="ChEBI" id="CHEBI:29105"/>
        <label>1</label>
    </ligand>
</feature>
<accession>A0A1F4T7Q3</accession>
<proteinExistence type="inferred from homology"/>
<reference evidence="11 12" key="1">
    <citation type="journal article" date="2016" name="Nat. Commun.">
        <title>Thousands of microbial genomes shed light on interconnected biogeochemical processes in an aquifer system.</title>
        <authorList>
            <person name="Anantharaman K."/>
            <person name="Brown C.T."/>
            <person name="Hug L.A."/>
            <person name="Sharon I."/>
            <person name="Castelle C.J."/>
            <person name="Probst A.J."/>
            <person name="Thomas B.C."/>
            <person name="Singh A."/>
            <person name="Wilkins M.J."/>
            <person name="Karaoz U."/>
            <person name="Brodie E.L."/>
            <person name="Williams K.H."/>
            <person name="Hubbard S.S."/>
            <person name="Banfield J.F."/>
        </authorList>
    </citation>
    <scope>NUCLEOTIDE SEQUENCE [LARGE SCALE GENOMIC DNA]</scope>
</reference>
<organism evidence="11 12">
    <name type="scientific">candidate division WOR-1 bacterium RIFOXYC12_FULL_54_18</name>
    <dbReference type="NCBI Taxonomy" id="1802584"/>
    <lineage>
        <taxon>Bacteria</taxon>
        <taxon>Bacillati</taxon>
        <taxon>Saganbacteria</taxon>
    </lineage>
</organism>
<evidence type="ECO:0000256" key="8">
    <source>
        <dbReference type="PIRSR" id="PIRSR001123-1"/>
    </source>
</evidence>
<dbReference type="PANTHER" id="PTHR42994">
    <property type="entry name" value="PEPTIDASE T"/>
    <property type="match status" value="1"/>
</dbReference>
<dbReference type="Pfam" id="PF01546">
    <property type="entry name" value="Peptidase_M20"/>
    <property type="match status" value="1"/>
</dbReference>
<dbReference type="Pfam" id="PF07687">
    <property type="entry name" value="M20_dimer"/>
    <property type="match status" value="1"/>
</dbReference>